<gene>
    <name evidence="1" type="ORF">SAMN05216178_7015</name>
</gene>
<organism evidence="1 2">
    <name type="scientific">Pseudomonas saponiphila</name>
    <dbReference type="NCBI Taxonomy" id="556534"/>
    <lineage>
        <taxon>Bacteria</taxon>
        <taxon>Pseudomonadati</taxon>
        <taxon>Pseudomonadota</taxon>
        <taxon>Gammaproteobacteria</taxon>
        <taxon>Pseudomonadales</taxon>
        <taxon>Pseudomonadaceae</taxon>
        <taxon>Pseudomonas</taxon>
    </lineage>
</organism>
<reference evidence="2" key="1">
    <citation type="submission" date="2016-10" db="EMBL/GenBank/DDBJ databases">
        <authorList>
            <person name="Varghese N."/>
            <person name="Submissions S."/>
        </authorList>
    </citation>
    <scope>NUCLEOTIDE SEQUENCE [LARGE SCALE GENOMIC DNA]</scope>
    <source>
        <strain evidence="2">DSM 9751</strain>
    </source>
</reference>
<accession>A0A1H5A8J0</accession>
<name>A0A1H5A8J0_9PSED</name>
<dbReference type="EMBL" id="FNTJ01000003">
    <property type="protein sequence ID" value="SED38114.1"/>
    <property type="molecule type" value="Genomic_DNA"/>
</dbReference>
<dbReference type="Proteomes" id="UP000198982">
    <property type="component" value="Unassembled WGS sequence"/>
</dbReference>
<protein>
    <submittedName>
        <fullName evidence="1">Uncharacterized protein</fullName>
    </submittedName>
</protein>
<evidence type="ECO:0000313" key="2">
    <source>
        <dbReference type="Proteomes" id="UP000198982"/>
    </source>
</evidence>
<dbReference type="RefSeq" id="WP_143038392.1">
    <property type="nucleotide sequence ID" value="NZ_FNTJ01000003.1"/>
</dbReference>
<evidence type="ECO:0000313" key="1">
    <source>
        <dbReference type="EMBL" id="SED38114.1"/>
    </source>
</evidence>
<proteinExistence type="predicted"/>
<sequence>MIELMQHLRRRDLFGLVSKAVQGDAVASAGLCEAGSFIASAVEAGWFALPAGRNGAYSRSQHFWMGRLFEAAPWVASARAFAETQSGVLRDRIGDIAFQALWSHPQGLSSFNHQAKALAGKTARMPLEWASGAITVDLLVQCLEDNYRCAEALTLQITHLMDHRTLEPGTELGERFDAMISGGMRYDIPRMLTSTLRLYLENEVRRKIFEGIDGAGFVALLESRKRAAQQVSESAWRNVFREIQWLAGILEDHANTEHLGTINRRLKQHAGPAYRLTRQSRPLTDKESLTLSLSGHYVAGRYVDIETVWAFKNWVLALADILEDSEPNFEAYISAEKEALERLDLVGDKPLPTPEVRRRPLDDFDEEELMRGQSVIAPLPMAPEIHGAPMSV</sequence>
<keyword evidence="2" id="KW-1185">Reference proteome</keyword>
<dbReference type="AlphaFoldDB" id="A0A1H5A8J0"/>